<feature type="transmembrane region" description="Helical" evidence="1">
    <location>
        <begin position="87"/>
        <end position="107"/>
    </location>
</feature>
<evidence type="ECO:0000256" key="1">
    <source>
        <dbReference type="SAM" id="Phobius"/>
    </source>
</evidence>
<feature type="transmembrane region" description="Helical" evidence="1">
    <location>
        <begin position="165"/>
        <end position="188"/>
    </location>
</feature>
<protein>
    <recommendedName>
        <fullName evidence="4">DUF4149 domain-containing protein</fullName>
    </recommendedName>
</protein>
<feature type="transmembrane region" description="Helical" evidence="1">
    <location>
        <begin position="46"/>
        <end position="67"/>
    </location>
</feature>
<keyword evidence="1" id="KW-1133">Transmembrane helix</keyword>
<dbReference type="Proteomes" id="UP000003688">
    <property type="component" value="Unassembled WGS sequence"/>
</dbReference>
<evidence type="ECO:0000313" key="2">
    <source>
        <dbReference type="EMBL" id="EEF57592.1"/>
    </source>
</evidence>
<sequence>MSKSAFECHFKGMNCGVKWRFSFWSRAANIVPMTMIRNYLPLARRYLAILAMALWMGGFTFYSLIVIPTASKVLGGEREVGFVTQQVTNWLNLIGIGALLILLWNTLAERKKAGFLVSYGLPATWLVMVLSLIGLFFAHAWIDQLLDTANHKVLSYSHFFDRHRLYMIIATIQWCSALAHLLLILLAGQKVGGLGSQRETELVTS</sequence>
<evidence type="ECO:0000313" key="3">
    <source>
        <dbReference type="Proteomes" id="UP000003688"/>
    </source>
</evidence>
<evidence type="ECO:0008006" key="4">
    <source>
        <dbReference type="Google" id="ProtNLM"/>
    </source>
</evidence>
<reference evidence="2 3" key="1">
    <citation type="journal article" date="2011" name="J. Bacteriol.">
        <title>Genome sequence of 'Pedosphaera parvula' Ellin514, an aerobic Verrucomicrobial isolate from pasture soil.</title>
        <authorList>
            <person name="Kant R."/>
            <person name="van Passel M.W."/>
            <person name="Sangwan P."/>
            <person name="Palva A."/>
            <person name="Lucas S."/>
            <person name="Copeland A."/>
            <person name="Lapidus A."/>
            <person name="Glavina Del Rio T."/>
            <person name="Dalin E."/>
            <person name="Tice H."/>
            <person name="Bruce D."/>
            <person name="Goodwin L."/>
            <person name="Pitluck S."/>
            <person name="Chertkov O."/>
            <person name="Larimer F.W."/>
            <person name="Land M.L."/>
            <person name="Hauser L."/>
            <person name="Brettin T.S."/>
            <person name="Detter J.C."/>
            <person name="Han S."/>
            <person name="de Vos W.M."/>
            <person name="Janssen P.H."/>
            <person name="Smidt H."/>
        </authorList>
    </citation>
    <scope>NUCLEOTIDE SEQUENCE [LARGE SCALE GENOMIC DNA]</scope>
    <source>
        <strain evidence="2 3">Ellin514</strain>
    </source>
</reference>
<keyword evidence="1" id="KW-0472">Membrane</keyword>
<organism evidence="2 3">
    <name type="scientific">Pedosphaera parvula (strain Ellin514)</name>
    <dbReference type="NCBI Taxonomy" id="320771"/>
    <lineage>
        <taxon>Bacteria</taxon>
        <taxon>Pseudomonadati</taxon>
        <taxon>Verrucomicrobiota</taxon>
        <taxon>Pedosphaerae</taxon>
        <taxon>Pedosphaerales</taxon>
        <taxon>Pedosphaeraceae</taxon>
        <taxon>Pedosphaera</taxon>
    </lineage>
</organism>
<name>B9XRF8_PEDPL</name>
<feature type="transmembrane region" description="Helical" evidence="1">
    <location>
        <begin position="119"/>
        <end position="142"/>
    </location>
</feature>
<gene>
    <name evidence="2" type="ORF">Cflav_PD0683</name>
</gene>
<comment type="caution">
    <text evidence="2">The sequence shown here is derived from an EMBL/GenBank/DDBJ whole genome shotgun (WGS) entry which is preliminary data.</text>
</comment>
<keyword evidence="3" id="KW-1185">Reference proteome</keyword>
<dbReference type="EMBL" id="ABOX02000063">
    <property type="protein sequence ID" value="EEF57592.1"/>
    <property type="molecule type" value="Genomic_DNA"/>
</dbReference>
<dbReference type="STRING" id="320771.Cflav_PD0683"/>
<proteinExistence type="predicted"/>
<keyword evidence="1" id="KW-0812">Transmembrane</keyword>
<accession>B9XRF8</accession>
<dbReference type="AlphaFoldDB" id="B9XRF8"/>